<dbReference type="Proteomes" id="UP000256708">
    <property type="component" value="Unassembled WGS sequence"/>
</dbReference>
<sequence>MLFHAFHHPVFSPSPYDEEVKKVEMEEERLKKLQDHTSKTVRSVCKDFSMDYSSGASTSTALSSGSCTFSLTEDGAEKSSVCITCVCVFGLTSEEIIKASRQYAQMF</sequence>
<dbReference type="AlphaFoldDB" id="A0A3D8LA35"/>
<dbReference type="EMBL" id="QRGR01000017">
    <property type="protein sequence ID" value="RDV14194.1"/>
    <property type="molecule type" value="Genomic_DNA"/>
</dbReference>
<proteinExistence type="predicted"/>
<evidence type="ECO:0000313" key="1">
    <source>
        <dbReference type="EMBL" id="RDV14194.1"/>
    </source>
</evidence>
<name>A0A3D8LA35_9BACT</name>
<dbReference type="RefSeq" id="WP_115566485.1">
    <property type="nucleotide sequence ID" value="NZ_QRGR01000017.1"/>
</dbReference>
<keyword evidence="2" id="KW-1185">Reference proteome</keyword>
<comment type="caution">
    <text evidence="1">The sequence shown here is derived from an EMBL/GenBank/DDBJ whole genome shotgun (WGS) entry which is preliminary data.</text>
</comment>
<organism evidence="1 2">
    <name type="scientific">Pontibacter diazotrophicus</name>
    <dbReference type="NCBI Taxonomy" id="1400979"/>
    <lineage>
        <taxon>Bacteria</taxon>
        <taxon>Pseudomonadati</taxon>
        <taxon>Bacteroidota</taxon>
        <taxon>Cytophagia</taxon>
        <taxon>Cytophagales</taxon>
        <taxon>Hymenobacteraceae</taxon>
        <taxon>Pontibacter</taxon>
    </lineage>
</organism>
<reference evidence="2" key="1">
    <citation type="submission" date="2018-08" db="EMBL/GenBank/DDBJ databases">
        <authorList>
            <person name="Liu Z.-W."/>
            <person name="Du Z.-J."/>
        </authorList>
    </citation>
    <scope>NUCLEOTIDE SEQUENCE [LARGE SCALE GENOMIC DNA]</scope>
    <source>
        <strain evidence="2">H4X</strain>
    </source>
</reference>
<evidence type="ECO:0000313" key="2">
    <source>
        <dbReference type="Proteomes" id="UP000256708"/>
    </source>
</evidence>
<gene>
    <name evidence="1" type="ORF">DXT99_15490</name>
</gene>
<protein>
    <submittedName>
        <fullName evidence="1">Uncharacterized protein</fullName>
    </submittedName>
</protein>
<accession>A0A3D8LA35</accession>